<organism evidence="1">
    <name type="scientific">Arion vulgaris</name>
    <dbReference type="NCBI Taxonomy" id="1028688"/>
    <lineage>
        <taxon>Eukaryota</taxon>
        <taxon>Metazoa</taxon>
        <taxon>Spiralia</taxon>
        <taxon>Lophotrochozoa</taxon>
        <taxon>Mollusca</taxon>
        <taxon>Gastropoda</taxon>
        <taxon>Heterobranchia</taxon>
        <taxon>Euthyneura</taxon>
        <taxon>Panpulmonata</taxon>
        <taxon>Eupulmonata</taxon>
        <taxon>Stylommatophora</taxon>
        <taxon>Helicina</taxon>
        <taxon>Arionoidea</taxon>
        <taxon>Arionidae</taxon>
        <taxon>Arion</taxon>
    </lineage>
</organism>
<name>A0A0B6XVB9_9EUPU</name>
<dbReference type="EMBL" id="HACG01000380">
    <property type="protein sequence ID" value="CEK47245.1"/>
    <property type="molecule type" value="Transcribed_RNA"/>
</dbReference>
<gene>
    <name evidence="1" type="primary">ORF874</name>
</gene>
<evidence type="ECO:0000313" key="1">
    <source>
        <dbReference type="EMBL" id="CEK47245.1"/>
    </source>
</evidence>
<dbReference type="AlphaFoldDB" id="A0A0B6XVB9"/>
<reference evidence="1" key="1">
    <citation type="submission" date="2014-12" db="EMBL/GenBank/DDBJ databases">
        <title>Insight into the proteome of Arion vulgaris.</title>
        <authorList>
            <person name="Aradska J."/>
            <person name="Bulat T."/>
            <person name="Smidak R."/>
            <person name="Sarate P."/>
            <person name="Gangsoo J."/>
            <person name="Sialana F."/>
            <person name="Bilban M."/>
            <person name="Lubec G."/>
        </authorList>
    </citation>
    <scope>NUCLEOTIDE SEQUENCE</scope>
    <source>
        <tissue evidence="1">Skin</tissue>
    </source>
</reference>
<proteinExistence type="predicted"/>
<protein>
    <submittedName>
        <fullName evidence="1">Uncharacterized protein</fullName>
    </submittedName>
</protein>
<feature type="non-terminal residue" evidence="1">
    <location>
        <position position="75"/>
    </location>
</feature>
<accession>A0A0B6XVB9</accession>
<sequence length="75" mass="8496">SFPLLKNLVQTCLGDSNHIIKLHGVKVLDELTQAFQKDVKDADMSPNHVIPCQQVQDFWLFLLEGPLPLLLNFNP</sequence>
<feature type="non-terminal residue" evidence="1">
    <location>
        <position position="1"/>
    </location>
</feature>